<dbReference type="PANTHER" id="PTHR10622">
    <property type="entry name" value="HET DOMAIN-CONTAINING PROTEIN"/>
    <property type="match status" value="1"/>
</dbReference>
<dbReference type="AlphaFoldDB" id="A0A9P6LL66"/>
<keyword evidence="3" id="KW-1185">Reference proteome</keyword>
<dbReference type="InterPro" id="IPR010730">
    <property type="entry name" value="HET"/>
</dbReference>
<gene>
    <name evidence="2" type="ORF">CkaCkLH20_05762</name>
</gene>
<organism evidence="2 3">
    <name type="scientific">Colletotrichum karsti</name>
    <dbReference type="NCBI Taxonomy" id="1095194"/>
    <lineage>
        <taxon>Eukaryota</taxon>
        <taxon>Fungi</taxon>
        <taxon>Dikarya</taxon>
        <taxon>Ascomycota</taxon>
        <taxon>Pezizomycotina</taxon>
        <taxon>Sordariomycetes</taxon>
        <taxon>Hypocreomycetidae</taxon>
        <taxon>Glomerellales</taxon>
        <taxon>Glomerellaceae</taxon>
        <taxon>Colletotrichum</taxon>
        <taxon>Colletotrichum boninense species complex</taxon>
    </lineage>
</organism>
<evidence type="ECO:0000313" key="2">
    <source>
        <dbReference type="EMBL" id="KAF9876916.1"/>
    </source>
</evidence>
<dbReference type="PANTHER" id="PTHR10622:SF10">
    <property type="entry name" value="HET DOMAIN-CONTAINING PROTEIN"/>
    <property type="match status" value="1"/>
</dbReference>
<dbReference type="Pfam" id="PF06985">
    <property type="entry name" value="HET"/>
    <property type="match status" value="1"/>
</dbReference>
<protein>
    <submittedName>
        <fullName evidence="2">HET domain-containing protein</fullName>
    </submittedName>
</protein>
<proteinExistence type="predicted"/>
<comment type="caution">
    <text evidence="2">The sequence shown here is derived from an EMBL/GenBank/DDBJ whole genome shotgun (WGS) entry which is preliminary data.</text>
</comment>
<evidence type="ECO:0000259" key="1">
    <source>
        <dbReference type="Pfam" id="PF06985"/>
    </source>
</evidence>
<reference evidence="2" key="2">
    <citation type="submission" date="2020-11" db="EMBL/GenBank/DDBJ databases">
        <title>Whole genome sequencing of Colletotrichum sp.</title>
        <authorList>
            <person name="Li H."/>
        </authorList>
    </citation>
    <scope>NUCLEOTIDE SEQUENCE</scope>
    <source>
        <strain evidence="2">CkLH20</strain>
    </source>
</reference>
<feature type="domain" description="Heterokaryon incompatibility" evidence="1">
    <location>
        <begin position="22"/>
        <end position="105"/>
    </location>
</feature>
<evidence type="ECO:0000313" key="3">
    <source>
        <dbReference type="Proteomes" id="UP000781932"/>
    </source>
</evidence>
<reference evidence="2" key="1">
    <citation type="submission" date="2020-03" db="EMBL/GenBank/DDBJ databases">
        <authorList>
            <person name="He L."/>
        </authorList>
    </citation>
    <scope>NUCLEOTIDE SEQUENCE</scope>
    <source>
        <strain evidence="2">CkLH20</strain>
    </source>
</reference>
<dbReference type="OrthoDB" id="674604at2759"/>
<sequence>MRLLDAQTCELKEFFSPLIPPYAILSHTWDEEEIILQDLARPETITDKKGFQKIKKCCAQALIDGHDWVWVDTCCIDKTSSAELSEAINSMYRWYQEAEVCYAYIRDLPPQISENLDQEAFKSAKWFTRGWTLQELIAPKIVEFYDEGWNRVGTKSQLRNLIKEITGVKSRVLLGTKSPWSVSVAERLSWAATRSTSREEDIAYCLLGILNINMPLLYGEGPRAFIRLQEEFLRTSEDLTLLLWTLEPNTTSDSDLEESGILASSPDGFAKIKIIDSEGHHFAILNNCWDVVKLPQHYLSPLRHLRGPTWRAEEGHVPVPPAITPRGLHVELVIIMLPGKEERYFAWTGRLFSQTGNPSIANPRVGYLCIELCRNGQAFRVNTGSLLFIDSNQYVTYARLLPLYLATKSSSENRYDNDVSSAASIVTDRSADGENSRFKLLRSSRTWAF</sequence>
<dbReference type="GeneID" id="62161554"/>
<accession>A0A9P6LL66</accession>
<dbReference type="RefSeq" id="XP_038746377.1">
    <property type="nucleotide sequence ID" value="XM_038888480.1"/>
</dbReference>
<name>A0A9P6LL66_9PEZI</name>
<dbReference type="Proteomes" id="UP000781932">
    <property type="component" value="Unassembled WGS sequence"/>
</dbReference>
<dbReference type="EMBL" id="JAATWM020000016">
    <property type="protein sequence ID" value="KAF9876916.1"/>
    <property type="molecule type" value="Genomic_DNA"/>
</dbReference>